<proteinExistence type="inferred from homology"/>
<organism evidence="4 5">
    <name type="scientific">Plectosphaerella cucumerina</name>
    <dbReference type="NCBI Taxonomy" id="40658"/>
    <lineage>
        <taxon>Eukaryota</taxon>
        <taxon>Fungi</taxon>
        <taxon>Dikarya</taxon>
        <taxon>Ascomycota</taxon>
        <taxon>Pezizomycotina</taxon>
        <taxon>Sordariomycetes</taxon>
        <taxon>Hypocreomycetidae</taxon>
        <taxon>Glomerellales</taxon>
        <taxon>Plectosphaerellaceae</taxon>
        <taxon>Plectosphaerella</taxon>
    </lineage>
</organism>
<keyword evidence="4" id="KW-0808">Transferase</keyword>
<dbReference type="InterPro" id="IPR015421">
    <property type="entry name" value="PyrdxlP-dep_Trfase_major"/>
</dbReference>
<evidence type="ECO:0000256" key="1">
    <source>
        <dbReference type="ARBA" id="ARBA00007441"/>
    </source>
</evidence>
<dbReference type="Proteomes" id="UP000813385">
    <property type="component" value="Unassembled WGS sequence"/>
</dbReference>
<dbReference type="Pfam" id="PF00155">
    <property type="entry name" value="Aminotran_1_2"/>
    <property type="match status" value="1"/>
</dbReference>
<dbReference type="InterPro" id="IPR015424">
    <property type="entry name" value="PyrdxlP-dep_Trfase"/>
</dbReference>
<dbReference type="InterPro" id="IPR015422">
    <property type="entry name" value="PyrdxlP-dep_Trfase_small"/>
</dbReference>
<comment type="caution">
    <text evidence="4">The sequence shown here is derived from an EMBL/GenBank/DDBJ whole genome shotgun (WGS) entry which is preliminary data.</text>
</comment>
<reference evidence="4" key="1">
    <citation type="journal article" date="2021" name="Nat. Commun.">
        <title>Genetic determinants of endophytism in the Arabidopsis root mycobiome.</title>
        <authorList>
            <person name="Mesny F."/>
            <person name="Miyauchi S."/>
            <person name="Thiergart T."/>
            <person name="Pickel B."/>
            <person name="Atanasova L."/>
            <person name="Karlsson M."/>
            <person name="Huettel B."/>
            <person name="Barry K.W."/>
            <person name="Haridas S."/>
            <person name="Chen C."/>
            <person name="Bauer D."/>
            <person name="Andreopoulos W."/>
            <person name="Pangilinan J."/>
            <person name="LaButti K."/>
            <person name="Riley R."/>
            <person name="Lipzen A."/>
            <person name="Clum A."/>
            <person name="Drula E."/>
            <person name="Henrissat B."/>
            <person name="Kohler A."/>
            <person name="Grigoriev I.V."/>
            <person name="Martin F.M."/>
            <person name="Hacquard S."/>
        </authorList>
    </citation>
    <scope>NUCLEOTIDE SEQUENCE</scope>
    <source>
        <strain evidence="4">MPI-CAGE-AT-0016</strain>
    </source>
</reference>
<dbReference type="Gene3D" id="3.40.640.10">
    <property type="entry name" value="Type I PLP-dependent aspartate aminotransferase-like (Major domain)"/>
    <property type="match status" value="1"/>
</dbReference>
<evidence type="ECO:0000259" key="3">
    <source>
        <dbReference type="Pfam" id="PF00155"/>
    </source>
</evidence>
<keyword evidence="5" id="KW-1185">Reference proteome</keyword>
<dbReference type="AlphaFoldDB" id="A0A8K0TCN7"/>
<dbReference type="GO" id="GO:0008483">
    <property type="term" value="F:transaminase activity"/>
    <property type="evidence" value="ECO:0007669"/>
    <property type="project" value="UniProtKB-KW"/>
</dbReference>
<dbReference type="EMBL" id="JAGPXD010000005">
    <property type="protein sequence ID" value="KAH7353934.1"/>
    <property type="molecule type" value="Genomic_DNA"/>
</dbReference>
<dbReference type="InterPro" id="IPR004838">
    <property type="entry name" value="NHTrfase_class1_PyrdxlP-BS"/>
</dbReference>
<feature type="domain" description="Aminotransferase class I/classII large" evidence="3">
    <location>
        <begin position="58"/>
        <end position="390"/>
    </location>
</feature>
<dbReference type="CDD" id="cd00609">
    <property type="entry name" value="AAT_like"/>
    <property type="match status" value="1"/>
</dbReference>
<dbReference type="Gene3D" id="3.90.1150.10">
    <property type="entry name" value="Aspartate Aminotransferase, domain 1"/>
    <property type="match status" value="1"/>
</dbReference>
<gene>
    <name evidence="4" type="ORF">B0T11DRAFT_320792</name>
</gene>
<name>A0A8K0TCN7_9PEZI</name>
<evidence type="ECO:0000313" key="5">
    <source>
        <dbReference type="Proteomes" id="UP000813385"/>
    </source>
</evidence>
<evidence type="ECO:0000313" key="4">
    <source>
        <dbReference type="EMBL" id="KAH7353934.1"/>
    </source>
</evidence>
<dbReference type="PANTHER" id="PTHR43510">
    <property type="entry name" value="AMINOTRANSFERASE FUNCTION, HYPOTHETICAL (EUROFUNG)"/>
    <property type="match status" value="1"/>
</dbReference>
<protein>
    <submittedName>
        <fullName evidence="4">Aminotransferase class I and II</fullName>
    </submittedName>
</protein>
<dbReference type="InterPro" id="IPR004839">
    <property type="entry name" value="Aminotransferase_I/II_large"/>
</dbReference>
<comment type="similarity">
    <text evidence="1">Belongs to the class-I pyridoxal-phosphate-dependent aminotransferase family.</text>
</comment>
<evidence type="ECO:0000256" key="2">
    <source>
        <dbReference type="ARBA" id="ARBA00022898"/>
    </source>
</evidence>
<dbReference type="OrthoDB" id="7042322at2759"/>
<sequence length="399" mass="43305">MVRITPFDVEQWMDEYEVTPGCLNIAETCAASVSLDELIGLSEDKALGNPISLSAKLVYGAIRGSDALRRNVADLYKQDQNAAALTPDNVLITQGAIGANFLSLYTLVSPGDHVVCVYPTYQQLYGVPESLGADVSLWRLKKENNFIPDVAELEALVKPNTKMIILNNPNNPTGAAIPTAILREIVAFAKARNITVFSDEVYRPLFHNLHDQGAVVPAPITSFGYDNVVVTGSMSKAYALAGIRVGWVVSPNKEIIERLSSARDYTTISVSQLDDAVAAYALSPPVRDPLLRRNVGLAKTNVALLEAFVQKHSAVCSWVKPVAGTTAFVHFTNKGRPVDDAAFCLDVLDKTKVFIVPGSKCFGGGEDFAGYVRVGYVCHTDVLQEALEKLSRYVQTHLS</sequence>
<keyword evidence="2" id="KW-0663">Pyridoxal phosphate</keyword>
<dbReference type="GO" id="GO:0030170">
    <property type="term" value="F:pyridoxal phosphate binding"/>
    <property type="evidence" value="ECO:0007669"/>
    <property type="project" value="InterPro"/>
</dbReference>
<dbReference type="PANTHER" id="PTHR43510:SF1">
    <property type="entry name" value="AMINOTRANSFERASE FUNCTION, HYPOTHETICAL (EUROFUNG)"/>
    <property type="match status" value="1"/>
</dbReference>
<dbReference type="SUPFAM" id="SSF53383">
    <property type="entry name" value="PLP-dependent transferases"/>
    <property type="match status" value="1"/>
</dbReference>
<keyword evidence="4" id="KW-0032">Aminotransferase</keyword>
<accession>A0A8K0TCN7</accession>
<dbReference type="PROSITE" id="PS00105">
    <property type="entry name" value="AA_TRANSFER_CLASS_1"/>
    <property type="match status" value="1"/>
</dbReference>